<evidence type="ECO:0000256" key="1">
    <source>
        <dbReference type="ARBA" id="ARBA00022448"/>
    </source>
</evidence>
<keyword evidence="2" id="KW-1133">Transmembrane helix</keyword>
<feature type="transmembrane region" description="Helical" evidence="2">
    <location>
        <begin position="12"/>
        <end position="32"/>
    </location>
</feature>
<dbReference type="GO" id="GO:0015204">
    <property type="term" value="F:urea transmembrane transporter activity"/>
    <property type="evidence" value="ECO:0007669"/>
    <property type="project" value="InterPro"/>
</dbReference>
<proteinExistence type="predicted"/>
<name>A0A167DAR2_9ASCO</name>
<dbReference type="InterPro" id="IPR031155">
    <property type="entry name" value="DUR"/>
</dbReference>
<dbReference type="GO" id="GO:0005886">
    <property type="term" value="C:plasma membrane"/>
    <property type="evidence" value="ECO:0007669"/>
    <property type="project" value="TreeGrafter"/>
</dbReference>
<dbReference type="EMBL" id="CP014501">
    <property type="protein sequence ID" value="ANB12689.1"/>
    <property type="molecule type" value="Genomic_DNA"/>
</dbReference>
<sequence>MTAPLSEGVGYGVVVGVGFAFAIGMILTTASLRRYQKEVMTSEEFSTAGRSVKTGLIACAVVSSWTWAATLLQSTAQVYKNGVMGAYSYAAGATVQVSCNSKTPVSLIKC</sequence>
<dbReference type="KEGG" id="slb:AWJ20_956"/>
<dbReference type="AlphaFoldDB" id="A0A167DAR2"/>
<gene>
    <name evidence="3" type="primary">DUR3</name>
    <name evidence="3" type="ORF">AWJ20_956</name>
</gene>
<dbReference type="PANTHER" id="PTHR46154:SF4">
    <property type="entry name" value="UREA ACTIVE TRANSPORTER"/>
    <property type="match status" value="1"/>
</dbReference>
<evidence type="ECO:0000313" key="3">
    <source>
        <dbReference type="EMBL" id="ANB12689.1"/>
    </source>
</evidence>
<accession>A0A167DAR2</accession>
<organism evidence="3 4">
    <name type="scientific">Sugiyamaella lignohabitans</name>
    <dbReference type="NCBI Taxonomy" id="796027"/>
    <lineage>
        <taxon>Eukaryota</taxon>
        <taxon>Fungi</taxon>
        <taxon>Dikarya</taxon>
        <taxon>Ascomycota</taxon>
        <taxon>Saccharomycotina</taxon>
        <taxon>Dipodascomycetes</taxon>
        <taxon>Dipodascales</taxon>
        <taxon>Trichomonascaceae</taxon>
        <taxon>Sugiyamaella</taxon>
    </lineage>
</organism>
<dbReference type="RefSeq" id="XP_018735166.1">
    <property type="nucleotide sequence ID" value="XM_018882926.1"/>
</dbReference>
<dbReference type="GO" id="GO:0015489">
    <property type="term" value="F:putrescine transmembrane transporter activity"/>
    <property type="evidence" value="ECO:0007669"/>
    <property type="project" value="TreeGrafter"/>
</dbReference>
<evidence type="ECO:0000256" key="2">
    <source>
        <dbReference type="SAM" id="Phobius"/>
    </source>
</evidence>
<evidence type="ECO:0000313" key="4">
    <source>
        <dbReference type="Proteomes" id="UP000189580"/>
    </source>
</evidence>
<keyword evidence="4" id="KW-1185">Reference proteome</keyword>
<dbReference type="GO" id="GO:0015606">
    <property type="term" value="F:spermidine transmembrane transporter activity"/>
    <property type="evidence" value="ECO:0007669"/>
    <property type="project" value="TreeGrafter"/>
</dbReference>
<dbReference type="GeneID" id="30038045"/>
<dbReference type="Proteomes" id="UP000189580">
    <property type="component" value="Chromosome a"/>
</dbReference>
<dbReference type="InterPro" id="IPR038377">
    <property type="entry name" value="Na/Glc_symporter_sf"/>
</dbReference>
<reference evidence="3 4" key="1">
    <citation type="submission" date="2016-02" db="EMBL/GenBank/DDBJ databases">
        <title>Complete genome sequence and transcriptome regulation of the pentose utilising yeast Sugiyamaella lignohabitans.</title>
        <authorList>
            <person name="Bellasio M."/>
            <person name="Peymann A."/>
            <person name="Valli M."/>
            <person name="Sipitzky M."/>
            <person name="Graf A."/>
            <person name="Sauer M."/>
            <person name="Marx H."/>
            <person name="Mattanovich D."/>
        </authorList>
    </citation>
    <scope>NUCLEOTIDE SEQUENCE [LARGE SCALE GENOMIC DNA]</scope>
    <source>
        <strain evidence="3 4">CBS 10342</strain>
    </source>
</reference>
<dbReference type="PANTHER" id="PTHR46154">
    <property type="match status" value="1"/>
</dbReference>
<dbReference type="OrthoDB" id="3991597at2759"/>
<keyword evidence="2" id="KW-0812">Transmembrane</keyword>
<keyword evidence="2" id="KW-0472">Membrane</keyword>
<protein>
    <submittedName>
        <fullName evidence="3">Dur3p</fullName>
    </submittedName>
</protein>
<dbReference type="Gene3D" id="1.20.1730.10">
    <property type="entry name" value="Sodium/glucose cotransporter"/>
    <property type="match status" value="1"/>
</dbReference>
<keyword evidence="1" id="KW-0813">Transport</keyword>